<dbReference type="PRINTS" id="PR01438">
    <property type="entry name" value="UNVRSLSTRESS"/>
</dbReference>
<gene>
    <name evidence="3" type="ORF">DFQ14_1158</name>
</gene>
<dbReference type="InterPro" id="IPR006015">
    <property type="entry name" value="Universal_stress_UspA"/>
</dbReference>
<comment type="similarity">
    <text evidence="1">Belongs to the universal stress protein A family.</text>
</comment>
<evidence type="ECO:0000259" key="2">
    <source>
        <dbReference type="Pfam" id="PF00582"/>
    </source>
</evidence>
<keyword evidence="4" id="KW-1185">Reference proteome</keyword>
<dbReference type="PANTHER" id="PTHR46553">
    <property type="entry name" value="ADENINE NUCLEOTIDE ALPHA HYDROLASES-LIKE SUPERFAMILY PROTEIN"/>
    <property type="match status" value="1"/>
</dbReference>
<dbReference type="CDD" id="cd23659">
    <property type="entry name" value="USP_At3g01520-like"/>
    <property type="match status" value="1"/>
</dbReference>
<evidence type="ECO:0000313" key="4">
    <source>
        <dbReference type="Proteomes" id="UP000253495"/>
    </source>
</evidence>
<organism evidence="3 4">
    <name type="scientific">Halopolyspora algeriensis</name>
    <dbReference type="NCBI Taxonomy" id="1500506"/>
    <lineage>
        <taxon>Bacteria</taxon>
        <taxon>Bacillati</taxon>
        <taxon>Actinomycetota</taxon>
        <taxon>Actinomycetes</taxon>
        <taxon>Actinomycetes incertae sedis</taxon>
        <taxon>Halopolyspora</taxon>
    </lineage>
</organism>
<dbReference type="Gene3D" id="3.40.50.620">
    <property type="entry name" value="HUPs"/>
    <property type="match status" value="1"/>
</dbReference>
<comment type="caution">
    <text evidence="3">The sequence shown here is derived from an EMBL/GenBank/DDBJ whole genome shotgun (WGS) entry which is preliminary data.</text>
</comment>
<feature type="domain" description="UspA" evidence="2">
    <location>
        <begin position="3"/>
        <end position="51"/>
    </location>
</feature>
<proteinExistence type="inferred from homology"/>
<dbReference type="EMBL" id="QPJC01000015">
    <property type="protein sequence ID" value="RCW39632.1"/>
    <property type="molecule type" value="Genomic_DNA"/>
</dbReference>
<evidence type="ECO:0000313" key="3">
    <source>
        <dbReference type="EMBL" id="RCW39632.1"/>
    </source>
</evidence>
<sequence>MVEETLDADTSEDADLLVVGNRGHGTFTRALLGSVSQYCMHHAPCPVVVVRPDSEHNRR</sequence>
<dbReference type="Pfam" id="PF00582">
    <property type="entry name" value="Usp"/>
    <property type="match status" value="1"/>
</dbReference>
<dbReference type="Proteomes" id="UP000253495">
    <property type="component" value="Unassembled WGS sequence"/>
</dbReference>
<name>A0A368VEZ0_9ACTN</name>
<reference evidence="3 4" key="1">
    <citation type="submission" date="2018-07" db="EMBL/GenBank/DDBJ databases">
        <title>Genomic Encyclopedia of Type Strains, Phase III (KMG-III): the genomes of soil and plant-associated and newly described type strains.</title>
        <authorList>
            <person name="Whitman W."/>
        </authorList>
    </citation>
    <scope>NUCLEOTIDE SEQUENCE [LARGE SCALE GENOMIC DNA]</scope>
    <source>
        <strain evidence="3 4">CECT 8575</strain>
    </source>
</reference>
<dbReference type="InterPro" id="IPR014729">
    <property type="entry name" value="Rossmann-like_a/b/a_fold"/>
</dbReference>
<dbReference type="PANTHER" id="PTHR46553:SF3">
    <property type="entry name" value="ADENINE NUCLEOTIDE ALPHA HYDROLASES-LIKE SUPERFAMILY PROTEIN"/>
    <property type="match status" value="1"/>
</dbReference>
<accession>A0A368VEZ0</accession>
<dbReference type="InterPro" id="IPR006016">
    <property type="entry name" value="UspA"/>
</dbReference>
<protein>
    <submittedName>
        <fullName evidence="3">Universal stress protein family protein</fullName>
    </submittedName>
</protein>
<evidence type="ECO:0000256" key="1">
    <source>
        <dbReference type="ARBA" id="ARBA00008791"/>
    </source>
</evidence>
<dbReference type="AlphaFoldDB" id="A0A368VEZ0"/>
<dbReference type="SUPFAM" id="SSF52402">
    <property type="entry name" value="Adenine nucleotide alpha hydrolases-like"/>
    <property type="match status" value="1"/>
</dbReference>